<evidence type="ECO:0000313" key="2">
    <source>
        <dbReference type="Proteomes" id="UP000308707"/>
    </source>
</evidence>
<protein>
    <recommendedName>
        <fullName evidence="3">Beta-barrel assembly machine subunit BamC</fullName>
    </recommendedName>
</protein>
<dbReference type="OrthoDB" id="5966071at2"/>
<sequence>MRYTTASFRYLAVALLAVAVVGASGCRWFRKDNEAYKLSAEERPLEIPPGLDRPSSETAMNLPASVTASQVAAQRGNPNAPSPVGFSTTGARDDVFAKVGEVLAATSGVTVASKAQILGTYDVDYEGSKFLVRITQVSGGTYVSAVDPRGLPATGEAPAKLMAALKNGLGN</sequence>
<dbReference type="PROSITE" id="PS51257">
    <property type="entry name" value="PROKAR_LIPOPROTEIN"/>
    <property type="match status" value="1"/>
</dbReference>
<evidence type="ECO:0000313" key="1">
    <source>
        <dbReference type="EMBL" id="TKR33626.1"/>
    </source>
</evidence>
<name>A0A4U5JWU9_9GAMM</name>
<proteinExistence type="predicted"/>
<dbReference type="Proteomes" id="UP000308707">
    <property type="component" value="Unassembled WGS sequence"/>
</dbReference>
<reference evidence="1 2" key="1">
    <citation type="submission" date="2019-04" db="EMBL/GenBank/DDBJ databases">
        <title>Reference strain of H23.</title>
        <authorList>
            <person name="Luo X."/>
        </authorList>
    </citation>
    <scope>NUCLEOTIDE SEQUENCE [LARGE SCALE GENOMIC DNA]</scope>
    <source>
        <strain evidence="1 2">H23</strain>
    </source>
</reference>
<dbReference type="EMBL" id="SZUA01000001">
    <property type="protein sequence ID" value="TKR33626.1"/>
    <property type="molecule type" value="Genomic_DNA"/>
</dbReference>
<organism evidence="1 2">
    <name type="scientific">Luteimonas gilva</name>
    <dbReference type="NCBI Taxonomy" id="2572684"/>
    <lineage>
        <taxon>Bacteria</taxon>
        <taxon>Pseudomonadati</taxon>
        <taxon>Pseudomonadota</taxon>
        <taxon>Gammaproteobacteria</taxon>
        <taxon>Lysobacterales</taxon>
        <taxon>Lysobacteraceae</taxon>
        <taxon>Luteimonas</taxon>
    </lineage>
</organism>
<evidence type="ECO:0008006" key="3">
    <source>
        <dbReference type="Google" id="ProtNLM"/>
    </source>
</evidence>
<dbReference type="RefSeq" id="WP_137265833.1">
    <property type="nucleotide sequence ID" value="NZ_SZUA01000001.1"/>
</dbReference>
<keyword evidence="2" id="KW-1185">Reference proteome</keyword>
<dbReference type="AlphaFoldDB" id="A0A4U5JWU9"/>
<accession>A0A4U5JWU9</accession>
<comment type="caution">
    <text evidence="1">The sequence shown here is derived from an EMBL/GenBank/DDBJ whole genome shotgun (WGS) entry which is preliminary data.</text>
</comment>
<gene>
    <name evidence="1" type="ORF">FCE95_04870</name>
</gene>